<dbReference type="Proteomes" id="UP000001307">
    <property type="component" value="Unassembled WGS sequence"/>
</dbReference>
<organism evidence="1">
    <name type="scientific">Oikopleura dioica</name>
    <name type="common">Tunicate</name>
    <dbReference type="NCBI Taxonomy" id="34765"/>
    <lineage>
        <taxon>Eukaryota</taxon>
        <taxon>Metazoa</taxon>
        <taxon>Chordata</taxon>
        <taxon>Tunicata</taxon>
        <taxon>Appendicularia</taxon>
        <taxon>Copelata</taxon>
        <taxon>Oikopleuridae</taxon>
        <taxon>Oikopleura</taxon>
    </lineage>
</organism>
<dbReference type="InParanoid" id="E4WWZ6"/>
<dbReference type="EMBL" id="FN653018">
    <property type="protein sequence ID" value="CBY21888.1"/>
    <property type="molecule type" value="Genomic_DNA"/>
</dbReference>
<dbReference type="EMBL" id="FN654289">
    <property type="protein sequence ID" value="CBY30981.1"/>
    <property type="molecule type" value="Genomic_DNA"/>
</dbReference>
<dbReference type="Proteomes" id="UP000011014">
    <property type="component" value="Unassembled WGS sequence"/>
</dbReference>
<evidence type="ECO:0000313" key="1">
    <source>
        <dbReference type="EMBL" id="CBY21888.1"/>
    </source>
</evidence>
<gene>
    <name evidence="1" type="ORF">GSOID_T00011418001</name>
    <name evidence="2" type="ORF">GSOID_T00018929001</name>
</gene>
<name>E4WWZ6_OIKDI</name>
<sequence length="75" mass="8594">MTRRALSGIENELNDAGATVCFASLVEFKQTLDKERLIEAWKKTRSKEPFLRVRSEDKFVTTVALEKCQENAQNC</sequence>
<proteinExistence type="predicted"/>
<dbReference type="AlphaFoldDB" id="E4WWZ6"/>
<accession>E4WWZ6</accession>
<evidence type="ECO:0000313" key="3">
    <source>
        <dbReference type="Proteomes" id="UP000001307"/>
    </source>
</evidence>
<keyword evidence="3" id="KW-1185">Reference proteome</keyword>
<protein>
    <submittedName>
        <fullName evidence="1">Uncharacterized protein</fullName>
    </submittedName>
</protein>
<reference evidence="1" key="1">
    <citation type="journal article" date="2010" name="Science">
        <title>Plasticity of animal genome architecture unmasked by rapid evolution of a pelagic tunicate.</title>
        <authorList>
            <person name="Denoeud F."/>
            <person name="Henriet S."/>
            <person name="Mungpakdee S."/>
            <person name="Aury J.M."/>
            <person name="Da Silva C."/>
            <person name="Brinkmann H."/>
            <person name="Mikhaleva J."/>
            <person name="Olsen L.C."/>
            <person name="Jubin C."/>
            <person name="Canestro C."/>
            <person name="Bouquet J.M."/>
            <person name="Danks G."/>
            <person name="Poulain J."/>
            <person name="Campsteijn C."/>
            <person name="Adamski M."/>
            <person name="Cross I."/>
            <person name="Yadetie F."/>
            <person name="Muffato M."/>
            <person name="Louis A."/>
            <person name="Butcher S."/>
            <person name="Tsagkogeorga G."/>
            <person name="Konrad A."/>
            <person name="Singh S."/>
            <person name="Jensen M.F."/>
            <person name="Cong E.H."/>
            <person name="Eikeseth-Otteraa H."/>
            <person name="Noel B."/>
            <person name="Anthouard V."/>
            <person name="Porcel B.M."/>
            <person name="Kachouri-Lafond R."/>
            <person name="Nishino A."/>
            <person name="Ugolini M."/>
            <person name="Chourrout P."/>
            <person name="Nishida H."/>
            <person name="Aasland R."/>
            <person name="Huzurbazar S."/>
            <person name="Westhof E."/>
            <person name="Delsuc F."/>
            <person name="Lehrach H."/>
            <person name="Reinhardt R."/>
            <person name="Weissenbach J."/>
            <person name="Roy S.W."/>
            <person name="Artiguenave F."/>
            <person name="Postlethwait J.H."/>
            <person name="Manak J.R."/>
            <person name="Thompson E.M."/>
            <person name="Jaillon O."/>
            <person name="Du Pasquier L."/>
            <person name="Boudinot P."/>
            <person name="Liberles D.A."/>
            <person name="Volff J.N."/>
            <person name="Philippe H."/>
            <person name="Lenhard B."/>
            <person name="Roest Crollius H."/>
            <person name="Wincker P."/>
            <person name="Chourrout D."/>
        </authorList>
    </citation>
    <scope>NUCLEOTIDE SEQUENCE [LARGE SCALE GENOMIC DNA]</scope>
</reference>
<evidence type="ECO:0000313" key="2">
    <source>
        <dbReference type="EMBL" id="CBY30981.1"/>
    </source>
</evidence>